<protein>
    <recommendedName>
        <fullName evidence="3">Reverse transcriptase domain-containing protein</fullName>
    </recommendedName>
</protein>
<dbReference type="PANTHER" id="PTHR33116:SF86">
    <property type="entry name" value="REVERSE TRANSCRIPTASE DOMAIN-CONTAINING PROTEIN"/>
    <property type="match status" value="1"/>
</dbReference>
<proteinExistence type="predicted"/>
<keyword evidence="2" id="KW-1185">Reference proteome</keyword>
<reference evidence="1 2" key="1">
    <citation type="journal article" date="2021" name="Plant Biotechnol. J.">
        <title>Multi-omics assisted identification of the key and species-specific regulatory components of drought-tolerant mechanisms in Gossypium stocksii.</title>
        <authorList>
            <person name="Yu D."/>
            <person name="Ke L."/>
            <person name="Zhang D."/>
            <person name="Wu Y."/>
            <person name="Sun Y."/>
            <person name="Mei J."/>
            <person name="Sun J."/>
            <person name="Sun Y."/>
        </authorList>
    </citation>
    <scope>NUCLEOTIDE SEQUENCE [LARGE SCALE GENOMIC DNA]</scope>
    <source>
        <strain evidence="2">cv. E1</strain>
        <tissue evidence="1">Leaf</tissue>
    </source>
</reference>
<evidence type="ECO:0000313" key="2">
    <source>
        <dbReference type="Proteomes" id="UP000828251"/>
    </source>
</evidence>
<comment type="caution">
    <text evidence="1">The sequence shown here is derived from an EMBL/GenBank/DDBJ whole genome shotgun (WGS) entry which is preliminary data.</text>
</comment>
<dbReference type="AlphaFoldDB" id="A0A9D3VJW0"/>
<evidence type="ECO:0008006" key="3">
    <source>
        <dbReference type="Google" id="ProtNLM"/>
    </source>
</evidence>
<name>A0A9D3VJW0_9ROSI</name>
<dbReference type="EMBL" id="JAIQCV010000007">
    <property type="protein sequence ID" value="KAH1083864.1"/>
    <property type="molecule type" value="Genomic_DNA"/>
</dbReference>
<dbReference type="Proteomes" id="UP000828251">
    <property type="component" value="Unassembled WGS sequence"/>
</dbReference>
<accession>A0A9D3VJW0</accession>
<gene>
    <name evidence="1" type="ORF">J1N35_023625</name>
</gene>
<dbReference type="PANTHER" id="PTHR33116">
    <property type="entry name" value="REVERSE TRANSCRIPTASE ZINC-BINDING DOMAIN-CONTAINING PROTEIN-RELATED-RELATED"/>
    <property type="match status" value="1"/>
</dbReference>
<dbReference type="OrthoDB" id="1000249at2759"/>
<evidence type="ECO:0000313" key="1">
    <source>
        <dbReference type="EMBL" id="KAH1083864.1"/>
    </source>
</evidence>
<organism evidence="1 2">
    <name type="scientific">Gossypium stocksii</name>
    <dbReference type="NCBI Taxonomy" id="47602"/>
    <lineage>
        <taxon>Eukaryota</taxon>
        <taxon>Viridiplantae</taxon>
        <taxon>Streptophyta</taxon>
        <taxon>Embryophyta</taxon>
        <taxon>Tracheophyta</taxon>
        <taxon>Spermatophyta</taxon>
        <taxon>Magnoliopsida</taxon>
        <taxon>eudicotyledons</taxon>
        <taxon>Gunneridae</taxon>
        <taxon>Pentapetalae</taxon>
        <taxon>rosids</taxon>
        <taxon>malvids</taxon>
        <taxon>Malvales</taxon>
        <taxon>Malvaceae</taxon>
        <taxon>Malvoideae</taxon>
        <taxon>Gossypium</taxon>
    </lineage>
</organism>
<sequence>MGNDFHVQINAAKSTRDSNEQKKVVAALATIDPAPLLDDSISEEMTLSKETNNSKIILKTQDENSGMTRGVKGKYVQRGKTLDKTIQGRGEHFKVARSSHIPLPKAMSALATTISPQVVAEADKSDQCDDVHISGARLEETSYEARNLYGKEVECLRGWIGSFAIFLGVQLSLMLCGSGSVSTMHSSFTNKVKIWTKDVYDHITSRKKHLICKLGNIQSTFDRYNLVYLHQREMEARKELDIVLHHEELLWHQKTMCDWLLLGDHNTKFFHMCTLQRRKRNRIMTLKNNLGEWILDKDRLKTDAVNFYANLYKEHPGPMPALPPSAFSSLKNSDISLLNKSISDEDIKSALFDMAPLKTPDDLIFCGQADEYQARVIKCVFDSFRRILGHKINMQKTNIFFSKGVDGTTKDCISSLFSFQEVHNLGSYLGIPLLYEKVTTNTLRFVVDKVQSKPSDWDVKQLSLAGRVTLTRSILLTIPNYFMQSMMTPKGLCEEIE</sequence>